<dbReference type="GO" id="GO:0046540">
    <property type="term" value="C:U4/U6 x U5 tri-snRNP complex"/>
    <property type="evidence" value="ECO:0007669"/>
    <property type="project" value="TreeGrafter"/>
</dbReference>
<organism evidence="10 11">
    <name type="scientific">Protomyces lactucae-debilis</name>
    <dbReference type="NCBI Taxonomy" id="2754530"/>
    <lineage>
        <taxon>Eukaryota</taxon>
        <taxon>Fungi</taxon>
        <taxon>Dikarya</taxon>
        <taxon>Ascomycota</taxon>
        <taxon>Taphrinomycotina</taxon>
        <taxon>Taphrinomycetes</taxon>
        <taxon>Taphrinales</taxon>
        <taxon>Protomycetaceae</taxon>
        <taxon>Protomyces</taxon>
    </lineage>
</organism>
<dbReference type="Pfam" id="PF08799">
    <property type="entry name" value="PRP4"/>
    <property type="match status" value="1"/>
</dbReference>
<dbReference type="Gene3D" id="4.10.280.110">
    <property type="entry name" value="Pre-mRNA processing factor 4 domain"/>
    <property type="match status" value="1"/>
</dbReference>
<evidence type="ECO:0000256" key="2">
    <source>
        <dbReference type="ARBA" id="ARBA00008137"/>
    </source>
</evidence>
<proteinExistence type="inferred from homology"/>
<gene>
    <name evidence="10" type="ORF">BCR37DRAFT_332055</name>
</gene>
<evidence type="ECO:0000256" key="3">
    <source>
        <dbReference type="ARBA" id="ARBA00018242"/>
    </source>
</evidence>
<accession>A0A1Y2F3Z8</accession>
<keyword evidence="7" id="KW-0539">Nucleus</keyword>
<dbReference type="PANTHER" id="PTHR13007:SF19">
    <property type="entry name" value="PRE-MRNA-SPLICING FACTOR 18"/>
    <property type="match status" value="1"/>
</dbReference>
<evidence type="ECO:0000259" key="9">
    <source>
        <dbReference type="Pfam" id="PF08799"/>
    </source>
</evidence>
<dbReference type="Pfam" id="PF02840">
    <property type="entry name" value="Prp18"/>
    <property type="match status" value="1"/>
</dbReference>
<feature type="non-terminal residue" evidence="10">
    <location>
        <position position="1"/>
    </location>
</feature>
<sequence>VASIRKELVELGEPILLFGECHQDTLERLENIKAAKERASNTNESILAAAYGTPTGLDDLTLEKLEISLPAKPEQLIAFLRLQLKAWQVHDKDTDEEKRYTMAREHLARLIMRLQADNLPPDVMKNLTLLCRACLKRDFSAANLSYLNISIGNAAWPVGLTYTGIHERAQRERKSHEINTAHVLDDESTRQWLQSLKRLLTFIESQ</sequence>
<protein>
    <recommendedName>
        <fullName evidence="3">Pre-mRNA-splicing factor 18</fullName>
    </recommendedName>
</protein>
<dbReference type="Gene3D" id="1.20.940.10">
    <property type="entry name" value="Functional domain of the splicing factor Prp18"/>
    <property type="match status" value="1"/>
</dbReference>
<keyword evidence="5" id="KW-0747">Spliceosome</keyword>
<evidence type="ECO:0000313" key="10">
    <source>
        <dbReference type="EMBL" id="ORY78592.1"/>
    </source>
</evidence>
<keyword evidence="6" id="KW-0508">mRNA splicing</keyword>
<dbReference type="SUPFAM" id="SSF47938">
    <property type="entry name" value="Functional domain of the splicing factor Prp18"/>
    <property type="match status" value="1"/>
</dbReference>
<reference evidence="10 11" key="1">
    <citation type="submission" date="2016-07" db="EMBL/GenBank/DDBJ databases">
        <title>Pervasive Adenine N6-methylation of Active Genes in Fungi.</title>
        <authorList>
            <consortium name="DOE Joint Genome Institute"/>
            <person name="Mondo S.J."/>
            <person name="Dannebaum R.O."/>
            <person name="Kuo R.C."/>
            <person name="Labutti K."/>
            <person name="Haridas S."/>
            <person name="Kuo A."/>
            <person name="Salamov A."/>
            <person name="Ahrendt S.R."/>
            <person name="Lipzen A."/>
            <person name="Sullivan W."/>
            <person name="Andreopoulos W.B."/>
            <person name="Clum A."/>
            <person name="Lindquist E."/>
            <person name="Daum C."/>
            <person name="Ramamoorthy G.K."/>
            <person name="Gryganskyi A."/>
            <person name="Culley D."/>
            <person name="Magnuson J.K."/>
            <person name="James T.Y."/>
            <person name="O'Malley M.A."/>
            <person name="Stajich J.E."/>
            <person name="Spatafora J.W."/>
            <person name="Visel A."/>
            <person name="Grigoriev I.V."/>
        </authorList>
    </citation>
    <scope>NUCLEOTIDE SEQUENCE [LARGE SCALE GENOMIC DNA]</scope>
    <source>
        <strain evidence="10 11">12-1054</strain>
    </source>
</reference>
<dbReference type="OMA" id="LSEWNQE"/>
<evidence type="ECO:0000256" key="4">
    <source>
        <dbReference type="ARBA" id="ARBA00022664"/>
    </source>
</evidence>
<keyword evidence="11" id="KW-1185">Reference proteome</keyword>
<dbReference type="PANTHER" id="PTHR13007">
    <property type="entry name" value="PRE-MRNA SPLICING FACTOR-RELATED"/>
    <property type="match status" value="1"/>
</dbReference>
<feature type="domain" description="Pre-mRNA processing factor 4 (PRP4)-like" evidence="9">
    <location>
        <begin position="4"/>
        <end position="30"/>
    </location>
</feature>
<comment type="caution">
    <text evidence="10">The sequence shown here is derived from an EMBL/GenBank/DDBJ whole genome shotgun (WGS) entry which is preliminary data.</text>
</comment>
<dbReference type="SUPFAM" id="SSF158230">
    <property type="entry name" value="PRP4-like"/>
    <property type="match status" value="1"/>
</dbReference>
<evidence type="ECO:0000256" key="5">
    <source>
        <dbReference type="ARBA" id="ARBA00022728"/>
    </source>
</evidence>
<dbReference type="GeneID" id="63783647"/>
<dbReference type="InterPro" id="IPR036285">
    <property type="entry name" value="PRP4-like_sf"/>
</dbReference>
<dbReference type="InterPro" id="IPR039979">
    <property type="entry name" value="PRPF18"/>
</dbReference>
<dbReference type="GO" id="GO:0071021">
    <property type="term" value="C:U2-type post-spliceosomal complex"/>
    <property type="evidence" value="ECO:0007669"/>
    <property type="project" value="TreeGrafter"/>
</dbReference>
<dbReference type="OrthoDB" id="10261918at2759"/>
<dbReference type="STRING" id="56484.A0A1Y2F3Z8"/>
<dbReference type="RefSeq" id="XP_040723473.1">
    <property type="nucleotide sequence ID" value="XM_040867048.1"/>
</dbReference>
<dbReference type="GO" id="GO:0000350">
    <property type="term" value="P:generation of catalytic spliceosome for second transesterification step"/>
    <property type="evidence" value="ECO:0007669"/>
    <property type="project" value="TreeGrafter"/>
</dbReference>
<evidence type="ECO:0000256" key="1">
    <source>
        <dbReference type="ARBA" id="ARBA00004123"/>
    </source>
</evidence>
<dbReference type="Proteomes" id="UP000193685">
    <property type="component" value="Unassembled WGS sequence"/>
</dbReference>
<dbReference type="AlphaFoldDB" id="A0A1Y2F3Z8"/>
<comment type="similarity">
    <text evidence="2">Belongs to the PRP18 family.</text>
</comment>
<keyword evidence="4" id="KW-0507">mRNA processing</keyword>
<feature type="non-terminal residue" evidence="10">
    <location>
        <position position="206"/>
    </location>
</feature>
<evidence type="ECO:0000256" key="6">
    <source>
        <dbReference type="ARBA" id="ARBA00023187"/>
    </source>
</evidence>
<dbReference type="EMBL" id="MCFI01000017">
    <property type="protein sequence ID" value="ORY78592.1"/>
    <property type="molecule type" value="Genomic_DNA"/>
</dbReference>
<name>A0A1Y2F3Z8_PROLT</name>
<evidence type="ECO:0000259" key="8">
    <source>
        <dbReference type="Pfam" id="PF02840"/>
    </source>
</evidence>
<dbReference type="InterPro" id="IPR004098">
    <property type="entry name" value="Prp18"/>
</dbReference>
<dbReference type="InterPro" id="IPR014906">
    <property type="entry name" value="PRP4-like"/>
</dbReference>
<evidence type="ECO:0000256" key="7">
    <source>
        <dbReference type="ARBA" id="ARBA00023242"/>
    </source>
</evidence>
<feature type="domain" description="Prp18" evidence="8">
    <location>
        <begin position="91"/>
        <end position="205"/>
    </location>
</feature>
<dbReference type="GO" id="GO:0005682">
    <property type="term" value="C:U5 snRNP"/>
    <property type="evidence" value="ECO:0007669"/>
    <property type="project" value="TreeGrafter"/>
</dbReference>
<evidence type="ECO:0000313" key="11">
    <source>
        <dbReference type="Proteomes" id="UP000193685"/>
    </source>
</evidence>
<comment type="subcellular location">
    <subcellularLocation>
        <location evidence="1">Nucleus</location>
    </subcellularLocation>
</comment>